<comment type="subcellular location">
    <subcellularLocation>
        <location evidence="1">Nucleus</location>
    </subcellularLocation>
</comment>
<dbReference type="Pfam" id="PF00447">
    <property type="entry name" value="HSF_DNA-bind"/>
    <property type="match status" value="1"/>
</dbReference>
<dbReference type="SUPFAM" id="SSF46785">
    <property type="entry name" value="Winged helix' DNA-binding domain"/>
    <property type="match status" value="1"/>
</dbReference>
<feature type="compositionally biased region" description="Polar residues" evidence="6">
    <location>
        <begin position="223"/>
        <end position="237"/>
    </location>
</feature>
<dbReference type="OrthoDB" id="60033at2759"/>
<evidence type="ECO:0000313" key="8">
    <source>
        <dbReference type="EMBL" id="CAB9506249.1"/>
    </source>
</evidence>
<evidence type="ECO:0000256" key="1">
    <source>
        <dbReference type="ARBA" id="ARBA00004123"/>
    </source>
</evidence>
<feature type="domain" description="HSF-type DNA-binding" evidence="7">
    <location>
        <begin position="317"/>
        <end position="414"/>
    </location>
</feature>
<evidence type="ECO:0000256" key="4">
    <source>
        <dbReference type="RuleBase" id="RU004020"/>
    </source>
</evidence>
<dbReference type="GO" id="GO:0005634">
    <property type="term" value="C:nucleus"/>
    <property type="evidence" value="ECO:0007669"/>
    <property type="project" value="UniProtKB-SubCell"/>
</dbReference>
<protein>
    <submittedName>
        <fullName evidence="8">Transcription factor</fullName>
    </submittedName>
</protein>
<dbReference type="PANTHER" id="PTHR10015:SF427">
    <property type="entry name" value="HEAT SHOCK FACTOR PROTEIN"/>
    <property type="match status" value="1"/>
</dbReference>
<evidence type="ECO:0000256" key="2">
    <source>
        <dbReference type="ARBA" id="ARBA00023125"/>
    </source>
</evidence>
<feature type="coiled-coil region" evidence="5">
    <location>
        <begin position="284"/>
        <end position="311"/>
    </location>
</feature>
<dbReference type="Gene3D" id="1.10.10.10">
    <property type="entry name" value="Winged helix-like DNA-binding domain superfamily/Winged helix DNA-binding domain"/>
    <property type="match status" value="1"/>
</dbReference>
<gene>
    <name evidence="8" type="ORF">SEMRO_259_G101490.1</name>
</gene>
<reference evidence="8" key="1">
    <citation type="submission" date="2020-06" db="EMBL/GenBank/DDBJ databases">
        <authorList>
            <consortium name="Plant Systems Biology data submission"/>
        </authorList>
    </citation>
    <scope>NUCLEOTIDE SEQUENCE</scope>
    <source>
        <strain evidence="8">D6</strain>
    </source>
</reference>
<evidence type="ECO:0000259" key="7">
    <source>
        <dbReference type="SMART" id="SM00415"/>
    </source>
</evidence>
<comment type="caution">
    <text evidence="8">The sequence shown here is derived from an EMBL/GenBank/DDBJ whole genome shotgun (WGS) entry which is preliminary data.</text>
</comment>
<dbReference type="Proteomes" id="UP001153069">
    <property type="component" value="Unassembled WGS sequence"/>
</dbReference>
<feature type="region of interest" description="Disordered" evidence="6">
    <location>
        <begin position="1"/>
        <end position="23"/>
    </location>
</feature>
<keyword evidence="9" id="KW-1185">Reference proteome</keyword>
<dbReference type="InterPro" id="IPR000232">
    <property type="entry name" value="HSF_DNA-bd"/>
</dbReference>
<evidence type="ECO:0000256" key="5">
    <source>
        <dbReference type="SAM" id="Coils"/>
    </source>
</evidence>
<keyword evidence="2" id="KW-0238">DNA-binding</keyword>
<evidence type="ECO:0000256" key="3">
    <source>
        <dbReference type="ARBA" id="ARBA00023242"/>
    </source>
</evidence>
<feature type="region of interest" description="Disordered" evidence="6">
    <location>
        <begin position="115"/>
        <end position="134"/>
    </location>
</feature>
<dbReference type="SMART" id="SM00415">
    <property type="entry name" value="HSF"/>
    <property type="match status" value="1"/>
</dbReference>
<organism evidence="8 9">
    <name type="scientific">Seminavis robusta</name>
    <dbReference type="NCBI Taxonomy" id="568900"/>
    <lineage>
        <taxon>Eukaryota</taxon>
        <taxon>Sar</taxon>
        <taxon>Stramenopiles</taxon>
        <taxon>Ochrophyta</taxon>
        <taxon>Bacillariophyta</taxon>
        <taxon>Bacillariophyceae</taxon>
        <taxon>Bacillariophycidae</taxon>
        <taxon>Naviculales</taxon>
        <taxon>Naviculaceae</taxon>
        <taxon>Seminavis</taxon>
    </lineage>
</organism>
<dbReference type="EMBL" id="CAICTM010000258">
    <property type="protein sequence ID" value="CAB9506249.1"/>
    <property type="molecule type" value="Genomic_DNA"/>
</dbReference>
<dbReference type="InterPro" id="IPR036390">
    <property type="entry name" value="WH_DNA-bd_sf"/>
</dbReference>
<dbReference type="AlphaFoldDB" id="A0A9N8DSN8"/>
<dbReference type="PANTHER" id="PTHR10015">
    <property type="entry name" value="HEAT SHOCK TRANSCRIPTION FACTOR"/>
    <property type="match status" value="1"/>
</dbReference>
<accession>A0A9N8DSN8</accession>
<sequence length="438" mass="48990">MSLSNLNNQNRSHAIGTSNNANPFNDAVLSVLRSSSSEAVLTSTNSLESELLRLELELLNSNQRVATSESSSEREPTNPQVPAAMSTRLRLLQAHEETQREEESINARIRMLQAQMQPESQTESQPSALASEQHTRLQCIKSPLAGAAAFASTNTHANGHLQAQLFMMQLQLQRQQQQQDPPPPAAPDVASVALSTLQLCQELGMSNEQSLALAVTAAKTVQGSAQDSRNDFTTNNEVAPDPPSLVPGNGPTSVVPDPPARPSEEASSLEALLQLARETNDMLVREDRQKQQRLQRQLQEQRQLQQQKQKVGPRKGRSIMFPITLHSILCTVEREGRSDIATFTPDGSGFIVLKPKLFLQEYLSRHFKYSGYSSFQRQVNLYCFKKRRVGTKSFYSHHNFHRDFPERCREMIRTKIKSKEMMSDAVGELEEGLEEDLE</sequence>
<name>A0A9N8DSN8_9STRA</name>
<proteinExistence type="inferred from homology"/>
<feature type="region of interest" description="Disordered" evidence="6">
    <location>
        <begin position="223"/>
        <end position="266"/>
    </location>
</feature>
<comment type="similarity">
    <text evidence="4">Belongs to the HSF family.</text>
</comment>
<feature type="compositionally biased region" description="Polar residues" evidence="6">
    <location>
        <begin position="115"/>
        <end position="132"/>
    </location>
</feature>
<evidence type="ECO:0000256" key="6">
    <source>
        <dbReference type="SAM" id="MobiDB-lite"/>
    </source>
</evidence>
<dbReference type="InterPro" id="IPR036388">
    <property type="entry name" value="WH-like_DNA-bd_sf"/>
</dbReference>
<keyword evidence="5" id="KW-0175">Coiled coil</keyword>
<evidence type="ECO:0000313" key="9">
    <source>
        <dbReference type="Proteomes" id="UP001153069"/>
    </source>
</evidence>
<dbReference type="GO" id="GO:0043565">
    <property type="term" value="F:sequence-specific DNA binding"/>
    <property type="evidence" value="ECO:0007669"/>
    <property type="project" value="InterPro"/>
</dbReference>
<keyword evidence="3" id="KW-0539">Nucleus</keyword>
<dbReference type="GO" id="GO:0003700">
    <property type="term" value="F:DNA-binding transcription factor activity"/>
    <property type="evidence" value="ECO:0007669"/>
    <property type="project" value="InterPro"/>
</dbReference>